<sequence>MNQFREINIIISPRTNTTGTVVTKKNKKSAWSGCLFSPIKTWATNMFGNKPVYIDMDDESEPLLDEKRGSRTTQTVSSFVRRAASRTIRKYSRLP</sequence>
<dbReference type="AlphaFoldDB" id="A0A7S8DCD3"/>
<protein>
    <submittedName>
        <fullName evidence="1">Uncharacterized protein</fullName>
    </submittedName>
</protein>
<gene>
    <name evidence="1" type="ORF">HYE67_008204</name>
</gene>
<proteinExistence type="predicted"/>
<accession>A0A7S8DCD3</accession>
<name>A0A7S8DCD3_FUSCU</name>
<evidence type="ECO:0000313" key="1">
    <source>
        <dbReference type="EMBL" id="QPC65973.1"/>
    </source>
</evidence>
<dbReference type="Proteomes" id="UP000663297">
    <property type="component" value="Chromosome 4"/>
</dbReference>
<organism evidence="1 2">
    <name type="scientific">Fusarium culmorum</name>
    <dbReference type="NCBI Taxonomy" id="5516"/>
    <lineage>
        <taxon>Eukaryota</taxon>
        <taxon>Fungi</taxon>
        <taxon>Dikarya</taxon>
        <taxon>Ascomycota</taxon>
        <taxon>Pezizomycotina</taxon>
        <taxon>Sordariomycetes</taxon>
        <taxon>Hypocreomycetidae</taxon>
        <taxon>Hypocreales</taxon>
        <taxon>Nectriaceae</taxon>
        <taxon>Fusarium</taxon>
    </lineage>
</organism>
<evidence type="ECO:0000313" key="2">
    <source>
        <dbReference type="Proteomes" id="UP000663297"/>
    </source>
</evidence>
<reference evidence="1" key="1">
    <citation type="submission" date="2020-11" db="EMBL/GenBank/DDBJ databases">
        <title>The chromosome-scale genome resource for two endophytic Fusarium species: F. culmorum and F. pseudograminearum.</title>
        <authorList>
            <person name="Yuan Z."/>
        </authorList>
    </citation>
    <scope>NUCLEOTIDE SEQUENCE</scope>
    <source>
        <strain evidence="1">Class2-1B</strain>
    </source>
</reference>
<dbReference type="EMBL" id="CP064750">
    <property type="protein sequence ID" value="QPC65973.1"/>
    <property type="molecule type" value="Genomic_DNA"/>
</dbReference>